<dbReference type="InterPro" id="IPR032675">
    <property type="entry name" value="LRR_dom_sf"/>
</dbReference>
<dbReference type="Pfam" id="PF00560">
    <property type="entry name" value="LRR_1"/>
    <property type="match status" value="1"/>
</dbReference>
<evidence type="ECO:0008006" key="3">
    <source>
        <dbReference type="Google" id="ProtNLM"/>
    </source>
</evidence>
<sequence>MVWLSVLVTRSDGQCIPAMGRACLLPVLNMLTDGLVVLRNVPVENYSSVRVELLRLPENPSGIFLQRVAQFVNRVEMYVFQEQTLNIMPDNTLREVALFQAKALRQVLFGTNIQLKAFTAYECSLDRIPATLSNAQELNELRIVSCIMKGFSFDAFARNSKLEVLDLSRNQISQIFPSNLTERPLLTIEWLYLSSNQLENVDMTAFAPLTALRSLTLEYNNLLRLAAERTVTWPNLESFDLHANQLPALDLQWLVAPNLQRLMLDENRFQAIPPRLRRFPSLRMVGLGMNNFSGIDLAPLNGLPNLTVVDFSYNPNARFIRTSRPIQLPSMSYMTAESCALQRFNTTGIDMPMISYIGLGWNNFSTIPPLRKAFPSLENYSLEGSPLSCAAIKNELDSILAGFLLLGPPRSERSCTAGSYKVTQQYTVCYPICFTNISDTILVLKSGCRVRKLKLEAAPFLTSLAIDEPNHALEVLAIAQFAIRALPSSLANLYAIDCLILGSGQLETVNLEPLRNSANLSVLFLTNNKIRRLEVSTDPELYVAAEEVILSENELEFIDMEFFVPLKRLKHVELKSNRLKRMVVPQGRVIKFHALNTLLLMDNCLKELNLTDWDAPLLARLDLYHNKLKQLPIGVERLSALSLLQLSSNHLTTLDLQLFVNLTNLTKLIVCNNRLRTVQPASLSDTNQTIHPVTLSKLEILSLSSNALTHIDFDRLNLPALENLILSSNRLRRLPNVFARCPRLRLVKVVWNPIICADLQALELYIAANVLLIEATVTASLCSTNSWYKSPTGMMHCCSA</sequence>
<dbReference type="VEuPathDB" id="VectorBase:AALB005112"/>
<dbReference type="Gene3D" id="3.80.10.10">
    <property type="entry name" value="Ribonuclease Inhibitor"/>
    <property type="match status" value="3"/>
</dbReference>
<dbReference type="STRING" id="7167.A0A182FF21"/>
<dbReference type="Pfam" id="PF13855">
    <property type="entry name" value="LRR_8"/>
    <property type="match status" value="3"/>
</dbReference>
<evidence type="ECO:0000313" key="2">
    <source>
        <dbReference type="Proteomes" id="UP000069272"/>
    </source>
</evidence>
<dbReference type="VEuPathDB" id="VectorBase:AALB20_037137"/>
<dbReference type="InterPro" id="IPR050333">
    <property type="entry name" value="SLRP"/>
</dbReference>
<dbReference type="GO" id="GO:0005615">
    <property type="term" value="C:extracellular space"/>
    <property type="evidence" value="ECO:0007669"/>
    <property type="project" value="TreeGrafter"/>
</dbReference>
<dbReference type="Proteomes" id="UP000069272">
    <property type="component" value="Chromosome 3L"/>
</dbReference>
<dbReference type="AlphaFoldDB" id="A0A182FF21"/>
<dbReference type="VEuPathDB" id="VectorBase:AALB20_033602"/>
<dbReference type="SMART" id="SM00365">
    <property type="entry name" value="LRR_SD22"/>
    <property type="match status" value="6"/>
</dbReference>
<organism evidence="1 2">
    <name type="scientific">Anopheles albimanus</name>
    <name type="common">New world malaria mosquito</name>
    <dbReference type="NCBI Taxonomy" id="7167"/>
    <lineage>
        <taxon>Eukaryota</taxon>
        <taxon>Metazoa</taxon>
        <taxon>Ecdysozoa</taxon>
        <taxon>Arthropoda</taxon>
        <taxon>Hexapoda</taxon>
        <taxon>Insecta</taxon>
        <taxon>Pterygota</taxon>
        <taxon>Neoptera</taxon>
        <taxon>Endopterygota</taxon>
        <taxon>Diptera</taxon>
        <taxon>Nematocera</taxon>
        <taxon>Culicoidea</taxon>
        <taxon>Culicidae</taxon>
        <taxon>Anophelinae</taxon>
        <taxon>Anopheles</taxon>
    </lineage>
</organism>
<dbReference type="PANTHER" id="PTHR45712">
    <property type="entry name" value="AGAP008170-PA"/>
    <property type="match status" value="1"/>
</dbReference>
<dbReference type="PANTHER" id="PTHR45712:SF22">
    <property type="entry name" value="INSULIN-LIKE GROWTH FACTOR-BINDING PROTEIN COMPLEX ACID LABILE SUBUNIT"/>
    <property type="match status" value="1"/>
</dbReference>
<name>A0A182FF21_ANOAL</name>
<dbReference type="SUPFAM" id="SSF52058">
    <property type="entry name" value="L domain-like"/>
    <property type="match status" value="2"/>
</dbReference>
<evidence type="ECO:0000313" key="1">
    <source>
        <dbReference type="EnsemblMetazoa" id="AALB005112-PA"/>
    </source>
</evidence>
<accession>A0A182FF21</accession>
<reference evidence="1 2" key="1">
    <citation type="journal article" date="2017" name="G3 (Bethesda)">
        <title>The Physical Genome Mapping of Anopheles albimanus Corrected Scaffold Misassemblies and Identified Interarm Rearrangements in Genus Anopheles.</title>
        <authorList>
            <person name="Artemov G.N."/>
            <person name="Peery A.N."/>
            <person name="Jiang X."/>
            <person name="Tu Z."/>
            <person name="Stegniy V.N."/>
            <person name="Sharakhova M.V."/>
            <person name="Sharakhov I.V."/>
        </authorList>
    </citation>
    <scope>NUCLEOTIDE SEQUENCE [LARGE SCALE GENOMIC DNA]</scope>
    <source>
        <strain evidence="1 2">ALBI9_A</strain>
    </source>
</reference>
<dbReference type="SMART" id="SM00369">
    <property type="entry name" value="LRR_TYP"/>
    <property type="match status" value="10"/>
</dbReference>
<protein>
    <recommendedName>
        <fullName evidence="3">Leucine rich immune protein (Coil-less)</fullName>
    </recommendedName>
</protein>
<reference evidence="1" key="2">
    <citation type="submission" date="2022-08" db="UniProtKB">
        <authorList>
            <consortium name="EnsemblMetazoa"/>
        </authorList>
    </citation>
    <scope>IDENTIFICATION</scope>
    <source>
        <strain evidence="1">STECLA/ALBI9_A</strain>
    </source>
</reference>
<dbReference type="EnsemblMetazoa" id="AALB005112-RA">
    <property type="protein sequence ID" value="AALB005112-PA"/>
    <property type="gene ID" value="AALB005112"/>
</dbReference>
<proteinExistence type="predicted"/>
<dbReference type="InterPro" id="IPR003591">
    <property type="entry name" value="Leu-rich_rpt_typical-subtyp"/>
</dbReference>
<dbReference type="InterPro" id="IPR001611">
    <property type="entry name" value="Leu-rich_rpt"/>
</dbReference>
<keyword evidence="2" id="KW-1185">Reference proteome</keyword>
<dbReference type="PROSITE" id="PS51450">
    <property type="entry name" value="LRR"/>
    <property type="match status" value="1"/>
</dbReference>